<dbReference type="RefSeq" id="XP_012369723.2">
    <property type="nucleotide sequence ID" value="XM_012514269.2"/>
</dbReference>
<evidence type="ECO:0000256" key="12">
    <source>
        <dbReference type="SAM" id="MobiDB-lite"/>
    </source>
</evidence>
<keyword evidence="4" id="KW-0597">Phosphoprotein</keyword>
<keyword evidence="10 11" id="KW-0449">Lipoprotein</keyword>
<evidence type="ECO:0000313" key="15">
    <source>
        <dbReference type="RefSeq" id="XP_023568782.1"/>
    </source>
</evidence>
<evidence type="ECO:0000256" key="6">
    <source>
        <dbReference type="ARBA" id="ARBA00022837"/>
    </source>
</evidence>
<dbReference type="RefSeq" id="XP_023568782.1">
    <property type="nucleotide sequence ID" value="XM_023713014.1"/>
</dbReference>
<accession>A0A6P3VA19</accession>
<comment type="cofactor">
    <cofactor evidence="1 11">
        <name>Ca(2+)</name>
        <dbReference type="ChEBI" id="CHEBI:29108"/>
    </cofactor>
</comment>
<proteinExistence type="inferred from homology"/>
<evidence type="ECO:0000256" key="2">
    <source>
        <dbReference type="ARBA" id="ARBA00004606"/>
    </source>
</evidence>
<evidence type="ECO:0000256" key="9">
    <source>
        <dbReference type="ARBA" id="ARBA00023139"/>
    </source>
</evidence>
<dbReference type="InterPro" id="IPR005552">
    <property type="entry name" value="Scramblase"/>
</dbReference>
<keyword evidence="8" id="KW-0472">Membrane</keyword>
<sequence length="297" mass="33065">MDIPRPATNLPIEYTAQYPPATLQGSGHPAYPRPMGTFPGSPPDGLVPPPDYPGAGKASQNQAAYHPGGPTSILWMPAPPPLPHCPPGLEYLSQIDQILIHQKTELLHVLTGFETNNKFEILNNLGQRIYFAVEDTDCCTRNCCSSARPFTLRVLDNLNREVITVERPLRCDSCCFPCCLQEIEIQAPPGVPVGFVTQTWHPCLPKYTVQNEKREAVLKITGPCVPCRCCTDIDFKIKSLDERSIIGKISKRWTGLREAFTNADDFGIQFPLDLDVKMKAVMLGACFLINFMFFEEI</sequence>
<dbReference type="PANTHER" id="PTHR23248:SF38">
    <property type="entry name" value="PHOSPHOLIPID SCRAMBLASE 1"/>
    <property type="match status" value="1"/>
</dbReference>
<dbReference type="OrthoDB" id="191150at2759"/>
<dbReference type="Proteomes" id="UP000515203">
    <property type="component" value="Unplaced"/>
</dbReference>
<evidence type="ECO:0000256" key="8">
    <source>
        <dbReference type="ARBA" id="ARBA00023136"/>
    </source>
</evidence>
<evidence type="ECO:0000256" key="1">
    <source>
        <dbReference type="ARBA" id="ARBA00001913"/>
    </source>
</evidence>
<evidence type="ECO:0000313" key="14">
    <source>
        <dbReference type="RefSeq" id="XP_012369723.2"/>
    </source>
</evidence>
<keyword evidence="9 11" id="KW-0564">Palmitate</keyword>
<feature type="region of interest" description="Disordered" evidence="12">
    <location>
        <begin position="19"/>
        <end position="63"/>
    </location>
</feature>
<dbReference type="Pfam" id="PF03803">
    <property type="entry name" value="Scramblase"/>
    <property type="match status" value="1"/>
</dbReference>
<comment type="similarity">
    <text evidence="3 11">Belongs to the phospholipid scramblase family.</text>
</comment>
<dbReference type="GO" id="GO:0005886">
    <property type="term" value="C:plasma membrane"/>
    <property type="evidence" value="ECO:0007669"/>
    <property type="project" value="TreeGrafter"/>
</dbReference>
<evidence type="ECO:0000256" key="3">
    <source>
        <dbReference type="ARBA" id="ARBA00005350"/>
    </source>
</evidence>
<gene>
    <name evidence="14 15" type="primary">LOC101586746</name>
</gene>
<keyword evidence="13" id="KW-1185">Reference proteome</keyword>
<evidence type="ECO:0000256" key="4">
    <source>
        <dbReference type="ARBA" id="ARBA00022553"/>
    </source>
</evidence>
<dbReference type="PANTHER" id="PTHR23248">
    <property type="entry name" value="PHOSPHOLIPID SCRAMBLASE-RELATED"/>
    <property type="match status" value="1"/>
</dbReference>
<reference evidence="14 15" key="1">
    <citation type="submission" date="2025-04" db="UniProtKB">
        <authorList>
            <consortium name="RefSeq"/>
        </authorList>
    </citation>
    <scope>IDENTIFICATION</scope>
</reference>
<keyword evidence="6 11" id="KW-0106">Calcium</keyword>
<keyword evidence="7" id="KW-1133">Transmembrane helix</keyword>
<organism evidence="13 14">
    <name type="scientific">Octodon degus</name>
    <name type="common">Degu</name>
    <name type="synonym">Sciurus degus</name>
    <dbReference type="NCBI Taxonomy" id="10160"/>
    <lineage>
        <taxon>Eukaryota</taxon>
        <taxon>Metazoa</taxon>
        <taxon>Chordata</taxon>
        <taxon>Craniata</taxon>
        <taxon>Vertebrata</taxon>
        <taxon>Euteleostomi</taxon>
        <taxon>Mammalia</taxon>
        <taxon>Eutheria</taxon>
        <taxon>Euarchontoglires</taxon>
        <taxon>Glires</taxon>
        <taxon>Rodentia</taxon>
        <taxon>Hystricomorpha</taxon>
        <taxon>Octodontidae</taxon>
        <taxon>Octodon</taxon>
    </lineage>
</organism>
<evidence type="ECO:0000256" key="11">
    <source>
        <dbReference type="RuleBase" id="RU363116"/>
    </source>
</evidence>
<evidence type="ECO:0000256" key="5">
    <source>
        <dbReference type="ARBA" id="ARBA00022692"/>
    </source>
</evidence>
<dbReference type="GeneID" id="101586746"/>
<keyword evidence="5" id="KW-0812">Transmembrane</keyword>
<protein>
    <recommendedName>
        <fullName evidence="11">Phospholipid scramblase</fullName>
    </recommendedName>
</protein>
<comment type="function">
    <text evidence="11">May mediate accelerated ATP-independent bidirectional transbilayer migration of phospholipids upon binding calcium ions that results in a loss of phospholipid asymmetry in the plasma membrane.</text>
</comment>
<evidence type="ECO:0000313" key="13">
    <source>
        <dbReference type="Proteomes" id="UP000515203"/>
    </source>
</evidence>
<comment type="subcellular location">
    <subcellularLocation>
        <location evidence="2">Membrane</location>
        <topology evidence="2">Single-pass type II membrane protein</topology>
    </subcellularLocation>
</comment>
<evidence type="ECO:0000256" key="7">
    <source>
        <dbReference type="ARBA" id="ARBA00022989"/>
    </source>
</evidence>
<feature type="compositionally biased region" description="Pro residues" evidence="12">
    <location>
        <begin position="40"/>
        <end position="52"/>
    </location>
</feature>
<evidence type="ECO:0000256" key="10">
    <source>
        <dbReference type="ARBA" id="ARBA00023288"/>
    </source>
</evidence>
<dbReference type="GO" id="GO:0017128">
    <property type="term" value="F:phospholipid scramblase activity"/>
    <property type="evidence" value="ECO:0007669"/>
    <property type="project" value="InterPro"/>
</dbReference>
<dbReference type="AlphaFoldDB" id="A0A6P3VA19"/>
<name>A0A6P3VA19_OCTDE</name>